<dbReference type="PROSITE" id="PS50262">
    <property type="entry name" value="G_PROTEIN_RECEP_F1_2"/>
    <property type="match status" value="1"/>
</dbReference>
<evidence type="ECO:0000256" key="2">
    <source>
        <dbReference type="ARBA" id="ARBA00004651"/>
    </source>
</evidence>
<dbReference type="SUPFAM" id="SSF81321">
    <property type="entry name" value="Family A G protein-coupled receptor-like"/>
    <property type="match status" value="1"/>
</dbReference>
<protein>
    <recommendedName>
        <fullName evidence="13">Olfactory receptor</fullName>
    </recommendedName>
</protein>
<feature type="transmembrane region" description="Helical" evidence="13">
    <location>
        <begin position="61"/>
        <end position="87"/>
    </location>
</feature>
<feature type="transmembrane region" description="Helical" evidence="13">
    <location>
        <begin position="127"/>
        <end position="146"/>
    </location>
</feature>
<feature type="domain" description="G-protein coupled receptors family 1 profile" evidence="14">
    <location>
        <begin position="77"/>
        <end position="326"/>
    </location>
</feature>
<feature type="transmembrane region" description="Helical" evidence="13">
    <location>
        <begin position="233"/>
        <end position="261"/>
    </location>
</feature>
<dbReference type="InterPro" id="IPR000725">
    <property type="entry name" value="Olfact_rcpt"/>
</dbReference>
<dbReference type="CDD" id="cd15227">
    <property type="entry name" value="7tmA_OR14-like"/>
    <property type="match status" value="1"/>
</dbReference>
<name>A0A8C3RRR7_CHESE</name>
<dbReference type="GO" id="GO:0004984">
    <property type="term" value="F:olfactory receptor activity"/>
    <property type="evidence" value="ECO:0007669"/>
    <property type="project" value="InterPro"/>
</dbReference>
<comment type="function">
    <text evidence="1">Odorant receptor.</text>
</comment>
<evidence type="ECO:0000256" key="1">
    <source>
        <dbReference type="ARBA" id="ARBA00002936"/>
    </source>
</evidence>
<dbReference type="PRINTS" id="PR00237">
    <property type="entry name" value="GPCRRHODOPSN"/>
</dbReference>
<dbReference type="Pfam" id="PF13853">
    <property type="entry name" value="7tm_4"/>
    <property type="match status" value="1"/>
</dbReference>
<keyword evidence="8 12" id="KW-0297">G-protein coupled receptor</keyword>
<organism evidence="15 16">
    <name type="scientific">Chelydra serpentina</name>
    <name type="common">Snapping turtle</name>
    <name type="synonym">Testudo serpentina</name>
    <dbReference type="NCBI Taxonomy" id="8475"/>
    <lineage>
        <taxon>Eukaryota</taxon>
        <taxon>Metazoa</taxon>
        <taxon>Chordata</taxon>
        <taxon>Craniata</taxon>
        <taxon>Vertebrata</taxon>
        <taxon>Euteleostomi</taxon>
        <taxon>Archelosauria</taxon>
        <taxon>Testudinata</taxon>
        <taxon>Testudines</taxon>
        <taxon>Cryptodira</taxon>
        <taxon>Durocryptodira</taxon>
        <taxon>Americhelydia</taxon>
        <taxon>Chelydroidea</taxon>
        <taxon>Chelydridae</taxon>
        <taxon>Chelydra</taxon>
    </lineage>
</organism>
<dbReference type="InterPro" id="IPR000276">
    <property type="entry name" value="GPCR_Rhodpsn"/>
</dbReference>
<reference evidence="15" key="2">
    <citation type="submission" date="2025-09" db="UniProtKB">
        <authorList>
            <consortium name="Ensembl"/>
        </authorList>
    </citation>
    <scope>IDENTIFICATION</scope>
</reference>
<dbReference type="GO" id="GO:0004930">
    <property type="term" value="F:G protein-coupled receptor activity"/>
    <property type="evidence" value="ECO:0007669"/>
    <property type="project" value="UniProtKB-KW"/>
</dbReference>
<comment type="similarity">
    <text evidence="12">Belongs to the G-protein coupled receptor 1 family.</text>
</comment>
<evidence type="ECO:0000256" key="11">
    <source>
        <dbReference type="ARBA" id="ARBA00023224"/>
    </source>
</evidence>
<feature type="transmembrane region" description="Helical" evidence="13">
    <location>
        <begin position="273"/>
        <end position="297"/>
    </location>
</feature>
<dbReference type="Proteomes" id="UP000694403">
    <property type="component" value="Unplaced"/>
</dbReference>
<dbReference type="Ensembl" id="ENSCSRT00000004071.1">
    <property type="protein sequence ID" value="ENSCSRP00000003937.1"/>
    <property type="gene ID" value="ENSCSRG00000002984.1"/>
</dbReference>
<reference evidence="15" key="1">
    <citation type="submission" date="2025-08" db="UniProtKB">
        <authorList>
            <consortium name="Ensembl"/>
        </authorList>
    </citation>
    <scope>IDENTIFICATION</scope>
</reference>
<keyword evidence="11 12" id="KW-0807">Transducer</keyword>
<keyword evidence="9 13" id="KW-0472">Membrane</keyword>
<dbReference type="GO" id="GO:0005886">
    <property type="term" value="C:plasma membrane"/>
    <property type="evidence" value="ECO:0007669"/>
    <property type="project" value="UniProtKB-SubCell"/>
</dbReference>
<comment type="subcellular location">
    <subcellularLocation>
        <location evidence="2 13">Cell membrane</location>
        <topology evidence="2 13">Multi-pass membrane protein</topology>
    </subcellularLocation>
</comment>
<feature type="transmembrane region" description="Helical" evidence="13">
    <location>
        <begin position="14"/>
        <end position="33"/>
    </location>
</feature>
<evidence type="ECO:0000313" key="15">
    <source>
        <dbReference type="Ensembl" id="ENSCSRP00000003937.1"/>
    </source>
</evidence>
<dbReference type="FunFam" id="1.20.1070.10:FF:000037">
    <property type="entry name" value="Olfactory receptor"/>
    <property type="match status" value="1"/>
</dbReference>
<accession>A0A8C3RRR7</accession>
<dbReference type="InterPro" id="IPR050516">
    <property type="entry name" value="Olfactory_GPCR"/>
</dbReference>
<feature type="transmembrane region" description="Helical" evidence="13">
    <location>
        <begin position="93"/>
        <end position="115"/>
    </location>
</feature>
<dbReference type="AlphaFoldDB" id="A0A8C3RRR7"/>
<dbReference type="PROSITE" id="PS00237">
    <property type="entry name" value="G_PROTEIN_RECEP_F1_1"/>
    <property type="match status" value="1"/>
</dbReference>
<evidence type="ECO:0000259" key="14">
    <source>
        <dbReference type="PROSITE" id="PS50262"/>
    </source>
</evidence>
<dbReference type="PANTHER" id="PTHR26452">
    <property type="entry name" value="OLFACTORY RECEPTOR"/>
    <property type="match status" value="1"/>
</dbReference>
<evidence type="ECO:0000256" key="10">
    <source>
        <dbReference type="ARBA" id="ARBA00023170"/>
    </source>
</evidence>
<evidence type="ECO:0000256" key="7">
    <source>
        <dbReference type="ARBA" id="ARBA00022989"/>
    </source>
</evidence>
<evidence type="ECO:0000256" key="6">
    <source>
        <dbReference type="ARBA" id="ARBA00022725"/>
    </source>
</evidence>
<dbReference type="InterPro" id="IPR017452">
    <property type="entry name" value="GPCR_Rhodpsn_7TM"/>
</dbReference>
<keyword evidence="6 13" id="KW-0552">Olfaction</keyword>
<proteinExistence type="inferred from homology"/>
<evidence type="ECO:0000256" key="9">
    <source>
        <dbReference type="ARBA" id="ARBA00023136"/>
    </source>
</evidence>
<evidence type="ECO:0000256" key="8">
    <source>
        <dbReference type="ARBA" id="ARBA00023040"/>
    </source>
</evidence>
<keyword evidence="16" id="KW-1185">Reference proteome</keyword>
<keyword evidence="7 13" id="KW-1133">Transmembrane helix</keyword>
<dbReference type="Gene3D" id="1.20.1070.10">
    <property type="entry name" value="Rhodopsin 7-helix transmembrane proteins"/>
    <property type="match status" value="1"/>
</dbReference>
<dbReference type="PRINTS" id="PR00245">
    <property type="entry name" value="OLFACTORYR"/>
</dbReference>
<sequence length="347" mass="39179">RYTFTEPDFFYRRISIYIVLFSTLTLAFTLAFLSAHQEMTNQTTVTEFLLQGFSDVRELQILHFLVFLVIYLAALMGNLLIITAIALDHHLHTPMYFFLGNLSFLDVCYISVTVPKSMVNSLNNTRLISFSGCAAQLYFGITFAFAEVTLLTAMAYDRYVAICHPLRYRLIMTRGVCAQMAAGSWISSCIYSLCHTVNTFLLPFCGSNVVDQFFCDIPQLLKLSCADTSANEIVVIVLSALVGLFFFISIFVSYIHIFSAVLRIPSAQGRQKAFSTCSSHLIVVTTFYGTIIIVYMLPKSDTLRDLNKVFSVFYSVLTPLINPLIYSLRNKEVKEALSRAIHKCLLK</sequence>
<evidence type="ECO:0000256" key="5">
    <source>
        <dbReference type="ARBA" id="ARBA00022692"/>
    </source>
</evidence>
<evidence type="ECO:0000256" key="12">
    <source>
        <dbReference type="RuleBase" id="RU000688"/>
    </source>
</evidence>
<keyword evidence="5 12" id="KW-0812">Transmembrane</keyword>
<evidence type="ECO:0000256" key="4">
    <source>
        <dbReference type="ARBA" id="ARBA00022606"/>
    </source>
</evidence>
<keyword evidence="10 12" id="KW-0675">Receptor</keyword>
<evidence type="ECO:0000313" key="16">
    <source>
        <dbReference type="Proteomes" id="UP000694403"/>
    </source>
</evidence>
<evidence type="ECO:0000256" key="13">
    <source>
        <dbReference type="RuleBase" id="RU363047"/>
    </source>
</evidence>
<feature type="transmembrane region" description="Helical" evidence="13">
    <location>
        <begin position="309"/>
        <end position="328"/>
    </location>
</feature>
<keyword evidence="3 13" id="KW-1003">Cell membrane</keyword>
<keyword evidence="4 13" id="KW-0716">Sensory transduction</keyword>
<evidence type="ECO:0000256" key="3">
    <source>
        <dbReference type="ARBA" id="ARBA00022475"/>
    </source>
</evidence>